<feature type="region of interest" description="Disordered" evidence="4">
    <location>
        <begin position="169"/>
        <end position="193"/>
    </location>
</feature>
<dbReference type="SUPFAM" id="SSF52540">
    <property type="entry name" value="P-loop containing nucleoside triphosphate hydrolases"/>
    <property type="match status" value="1"/>
</dbReference>
<organism evidence="6">
    <name type="scientific">Paraconexibacter sp. AEG42_29</name>
    <dbReference type="NCBI Taxonomy" id="2997339"/>
    <lineage>
        <taxon>Bacteria</taxon>
        <taxon>Bacillati</taxon>
        <taxon>Actinomycetota</taxon>
        <taxon>Thermoleophilia</taxon>
        <taxon>Solirubrobacterales</taxon>
        <taxon>Paraconexibacteraceae</taxon>
        <taxon>Paraconexibacter</taxon>
    </lineage>
</organism>
<dbReference type="KEGG" id="parq:DSM112329_02264"/>
<dbReference type="NCBIfam" id="TIGR00368">
    <property type="entry name" value="YifB family Mg chelatase-like AAA ATPase"/>
    <property type="match status" value="1"/>
</dbReference>
<dbReference type="RefSeq" id="WP_354701922.1">
    <property type="nucleotide sequence ID" value="NZ_CP114014.1"/>
</dbReference>
<dbReference type="SMART" id="SM00382">
    <property type="entry name" value="AAA"/>
    <property type="match status" value="1"/>
</dbReference>
<evidence type="ECO:0000256" key="2">
    <source>
        <dbReference type="ARBA" id="ARBA00022741"/>
    </source>
</evidence>
<dbReference type="EMBL" id="CP114014">
    <property type="protein sequence ID" value="XAY05414.1"/>
    <property type="molecule type" value="Genomic_DNA"/>
</dbReference>
<dbReference type="Gene3D" id="3.40.50.300">
    <property type="entry name" value="P-loop containing nucleotide triphosphate hydrolases"/>
    <property type="match status" value="1"/>
</dbReference>
<keyword evidence="2" id="KW-0547">Nucleotide-binding</keyword>
<dbReference type="Gene3D" id="3.30.230.10">
    <property type="match status" value="1"/>
</dbReference>
<dbReference type="AlphaFoldDB" id="A0AAU7AUN3"/>
<dbReference type="InterPro" id="IPR045006">
    <property type="entry name" value="CHLI-like"/>
</dbReference>
<protein>
    <submittedName>
        <fullName evidence="6">Competence protein ComM</fullName>
    </submittedName>
</protein>
<comment type="similarity">
    <text evidence="1">Belongs to the Mg-chelatase subunits D/I family. ComM subfamily.</text>
</comment>
<dbReference type="Pfam" id="PF01078">
    <property type="entry name" value="Mg_chelatase"/>
    <property type="match status" value="1"/>
</dbReference>
<dbReference type="SUPFAM" id="SSF54211">
    <property type="entry name" value="Ribosomal protein S5 domain 2-like"/>
    <property type="match status" value="1"/>
</dbReference>
<dbReference type="InterPro" id="IPR014721">
    <property type="entry name" value="Ribsml_uS5_D2-typ_fold_subgr"/>
</dbReference>
<evidence type="ECO:0000256" key="3">
    <source>
        <dbReference type="ARBA" id="ARBA00022840"/>
    </source>
</evidence>
<sequence length="509" mass="53433">MLATVPTFALIGIEPRRVDVEVDVRPGLPSFTIVGLGDRSVREARERVAAAIVNSGMKVPQQRITVNLAPAGLHKSGPGFDLAIACGVLAASGVIRPADLAGVAVHGELALSGEVRAARGTLVVAEGAQAHGLEHLLVAPDRLGEANLLDGVTGVPAADLRAVVRVLSGGPPTGTATSSPPGAEPEEADHTGPDLIDVRGHAASLEAVTVAAAGGHNLLLSGPPGTGKTMLARRIPSILPPLGPHEALEVTRIASVAGVATGGRLLRVRPFRAPHHSISSAGLVGGGSIPRPGEVTLAHAGVLFLDELSEFPRGTLEALRQPLEDGRVLVTRGQQSVLFPCRTMLVAATNPCPCGYGGTARCRCTTHEHDRHRRRLSGPLLDRIDLTVRVDRPTAEELAAPPLRTSAAERERVAEARDRQARRLAGTDVLCNAHLDARLLRLHLALDDLAERQLARVYERGLLSARGRHRVLRVARTIADLAASDRVHVPHLLSALALREDTGADEEAA</sequence>
<name>A0AAU7AUN3_9ACTN</name>
<dbReference type="PANTHER" id="PTHR32039">
    <property type="entry name" value="MAGNESIUM-CHELATASE SUBUNIT CHLI"/>
    <property type="match status" value="1"/>
</dbReference>
<feature type="domain" description="AAA+ ATPase" evidence="5">
    <location>
        <begin position="214"/>
        <end position="394"/>
    </location>
</feature>
<feature type="compositionally biased region" description="Low complexity" evidence="4">
    <location>
        <begin position="169"/>
        <end position="181"/>
    </location>
</feature>
<dbReference type="InterPro" id="IPR003593">
    <property type="entry name" value="AAA+_ATPase"/>
</dbReference>
<dbReference type="Pfam" id="PF13541">
    <property type="entry name" value="ChlI"/>
    <property type="match status" value="1"/>
</dbReference>
<dbReference type="InterPro" id="IPR027417">
    <property type="entry name" value="P-loop_NTPase"/>
</dbReference>
<dbReference type="InterPro" id="IPR004482">
    <property type="entry name" value="Mg_chelat-rel"/>
</dbReference>
<dbReference type="InterPro" id="IPR000523">
    <property type="entry name" value="Mg_chelatse_chII-like_cat_dom"/>
</dbReference>
<dbReference type="Pfam" id="PF13335">
    <property type="entry name" value="Mg_chelatase_C"/>
    <property type="match status" value="1"/>
</dbReference>
<keyword evidence="3" id="KW-0067">ATP-binding</keyword>
<dbReference type="GO" id="GO:0003677">
    <property type="term" value="F:DNA binding"/>
    <property type="evidence" value="ECO:0007669"/>
    <property type="project" value="InterPro"/>
</dbReference>
<proteinExistence type="inferred from homology"/>
<evidence type="ECO:0000256" key="4">
    <source>
        <dbReference type="SAM" id="MobiDB-lite"/>
    </source>
</evidence>
<reference evidence="6" key="1">
    <citation type="submission" date="2022-12" db="EMBL/GenBank/DDBJ databases">
        <title>Paraconexibacter alkalitolerans sp. nov. and Baekduia alba sp. nov., isolated from soil and emended description of the genera Paraconexibacter (Chun et al., 2020) and Baekduia (An et al., 2020).</title>
        <authorList>
            <person name="Vieira S."/>
            <person name="Huber K.J."/>
            <person name="Geppert A."/>
            <person name="Wolf J."/>
            <person name="Neumann-Schaal M."/>
            <person name="Muesken M."/>
            <person name="Overmann J."/>
        </authorList>
    </citation>
    <scope>NUCLEOTIDE SEQUENCE</scope>
    <source>
        <strain evidence="6">AEG42_29</strain>
    </source>
</reference>
<dbReference type="CDD" id="cd00009">
    <property type="entry name" value="AAA"/>
    <property type="match status" value="1"/>
</dbReference>
<dbReference type="InterPro" id="IPR025158">
    <property type="entry name" value="Mg_chelat-rel_C"/>
</dbReference>
<dbReference type="PANTHER" id="PTHR32039:SF7">
    <property type="entry name" value="COMPETENCE PROTEIN COMM"/>
    <property type="match status" value="1"/>
</dbReference>
<dbReference type="InterPro" id="IPR020568">
    <property type="entry name" value="Ribosomal_Su5_D2-typ_SF"/>
</dbReference>
<evidence type="ECO:0000259" key="5">
    <source>
        <dbReference type="SMART" id="SM00382"/>
    </source>
</evidence>
<dbReference type="GO" id="GO:0005524">
    <property type="term" value="F:ATP binding"/>
    <property type="evidence" value="ECO:0007669"/>
    <property type="project" value="UniProtKB-KW"/>
</dbReference>
<accession>A0AAU7AUN3</accession>
<dbReference type="InterPro" id="IPR001208">
    <property type="entry name" value="MCM_dom"/>
</dbReference>
<evidence type="ECO:0000256" key="1">
    <source>
        <dbReference type="ARBA" id="ARBA00006354"/>
    </source>
</evidence>
<evidence type="ECO:0000313" key="6">
    <source>
        <dbReference type="EMBL" id="XAY05414.1"/>
    </source>
</evidence>
<dbReference type="PRINTS" id="PR01657">
    <property type="entry name" value="MCMFAMILY"/>
</dbReference>
<gene>
    <name evidence="6" type="primary">comM</name>
    <name evidence="6" type="ORF">DSM112329_02264</name>
</gene>